<dbReference type="InterPro" id="IPR025736">
    <property type="entry name" value="PucR_C-HTH_dom"/>
</dbReference>
<dbReference type="InterPro" id="IPR051448">
    <property type="entry name" value="CdaR-like_regulators"/>
</dbReference>
<accession>A0A544TV62</accession>
<dbReference type="Gene3D" id="1.10.10.2840">
    <property type="entry name" value="PucR C-terminal helix-turn-helix domain"/>
    <property type="match status" value="1"/>
</dbReference>
<evidence type="ECO:0000313" key="3">
    <source>
        <dbReference type="EMBL" id="TQR21337.1"/>
    </source>
</evidence>
<reference evidence="3 4" key="1">
    <citation type="submission" date="2019-06" db="EMBL/GenBank/DDBJ databases">
        <title>Psychrobacillus vulpis sp. nov., a new species isolated from feces of a red fox that inhabits in The Tablas de Daimiel Natural Park, Albacete, Spain.</title>
        <authorList>
            <person name="Rodriguez M."/>
            <person name="Reina J.C."/>
            <person name="Bejar V."/>
            <person name="Llamas I."/>
        </authorList>
    </citation>
    <scope>NUCLEOTIDE SEQUENCE [LARGE SCALE GENOMIC DNA]</scope>
    <source>
        <strain evidence="3 4">Z8</strain>
    </source>
</reference>
<evidence type="ECO:0000259" key="1">
    <source>
        <dbReference type="Pfam" id="PF05651"/>
    </source>
</evidence>
<dbReference type="OrthoDB" id="9792148at2"/>
<feature type="domain" description="Putative sugar diacid recognition" evidence="1">
    <location>
        <begin position="6"/>
        <end position="136"/>
    </location>
</feature>
<sequence>MFNLEELGQDIINELGYLIKEEVIMTDSRGFIQVSTDPKRVNQFHEGALHCMKAEKLLHMTEKEVTKLRGVRKGIVIPIIIDEKPIAVLGVTGDPKKIEPQALLIRRVVELFVQDSLKRQEKDEKIREFEFFMIDWITSTSRDKQFYKRAELLDIQVELYTQVVMIQAMDEKRRFKTEDVDFFLSVQTIHPLLKASRWGQEKIILVLPEMDQLKLKIELENLMLHVKRKMKMELAVGIGEQTEYNELSLSFNQSERAVKVSQKSRRIVFERELLFDLILHSLPKETKEQFIERTVAPLLGDEELFHNLRVWFSENQSMKNTAHKLHIHKNTLTYRLQKVEDLTGLSISETHDIFLIYLGIRLVDELNSL</sequence>
<dbReference type="Pfam" id="PF13556">
    <property type="entry name" value="HTH_30"/>
    <property type="match status" value="1"/>
</dbReference>
<dbReference type="InterPro" id="IPR008599">
    <property type="entry name" value="Diacid_rec"/>
</dbReference>
<dbReference type="PANTHER" id="PTHR33744:SF16">
    <property type="entry name" value="CARBOHYDRATE DIACID REGULATOR"/>
    <property type="match status" value="1"/>
</dbReference>
<keyword evidence="4" id="KW-1185">Reference proteome</keyword>
<dbReference type="InterPro" id="IPR042070">
    <property type="entry name" value="PucR_C-HTH_sf"/>
</dbReference>
<gene>
    <name evidence="3" type="ORF">FG384_03800</name>
</gene>
<name>A0A544TV62_9BACI</name>
<dbReference type="Proteomes" id="UP000316626">
    <property type="component" value="Unassembled WGS sequence"/>
</dbReference>
<dbReference type="PANTHER" id="PTHR33744">
    <property type="entry name" value="CARBOHYDRATE DIACID REGULATOR"/>
    <property type="match status" value="1"/>
</dbReference>
<comment type="caution">
    <text evidence="3">The sequence shown here is derived from an EMBL/GenBank/DDBJ whole genome shotgun (WGS) entry which is preliminary data.</text>
</comment>
<dbReference type="EMBL" id="VDGI01000002">
    <property type="protein sequence ID" value="TQR21337.1"/>
    <property type="molecule type" value="Genomic_DNA"/>
</dbReference>
<dbReference type="RefSeq" id="WP_142641229.1">
    <property type="nucleotide sequence ID" value="NZ_VDGI01000002.1"/>
</dbReference>
<protein>
    <recommendedName>
        <fullName evidence="5">Carbohydrate diacid regulator</fullName>
    </recommendedName>
</protein>
<dbReference type="AlphaFoldDB" id="A0A544TV62"/>
<evidence type="ECO:0000259" key="2">
    <source>
        <dbReference type="Pfam" id="PF13556"/>
    </source>
</evidence>
<organism evidence="3 4">
    <name type="scientific">Psychrobacillus vulpis</name>
    <dbReference type="NCBI Taxonomy" id="2325572"/>
    <lineage>
        <taxon>Bacteria</taxon>
        <taxon>Bacillati</taxon>
        <taxon>Bacillota</taxon>
        <taxon>Bacilli</taxon>
        <taxon>Bacillales</taxon>
        <taxon>Bacillaceae</taxon>
        <taxon>Psychrobacillus</taxon>
    </lineage>
</organism>
<feature type="domain" description="PucR C-terminal helix-turn-helix" evidence="2">
    <location>
        <begin position="305"/>
        <end position="361"/>
    </location>
</feature>
<dbReference type="Pfam" id="PF05651">
    <property type="entry name" value="Diacid_rec"/>
    <property type="match status" value="1"/>
</dbReference>
<evidence type="ECO:0008006" key="5">
    <source>
        <dbReference type="Google" id="ProtNLM"/>
    </source>
</evidence>
<proteinExistence type="predicted"/>
<evidence type="ECO:0000313" key="4">
    <source>
        <dbReference type="Proteomes" id="UP000316626"/>
    </source>
</evidence>